<protein>
    <recommendedName>
        <fullName evidence="4">Polyketide cyclase / dehydrase and lipid transport</fullName>
    </recommendedName>
</protein>
<feature type="region of interest" description="Disordered" evidence="1">
    <location>
        <begin position="157"/>
        <end position="193"/>
    </location>
</feature>
<gene>
    <name evidence="2" type="ORF">SAMN06309945_1901</name>
</gene>
<feature type="compositionally biased region" description="Low complexity" evidence="1">
    <location>
        <begin position="172"/>
        <end position="181"/>
    </location>
</feature>
<keyword evidence="3" id="KW-1185">Reference proteome</keyword>
<evidence type="ECO:0008006" key="4">
    <source>
        <dbReference type="Google" id="ProtNLM"/>
    </source>
</evidence>
<evidence type="ECO:0000313" key="2">
    <source>
        <dbReference type="EMBL" id="SKC58626.1"/>
    </source>
</evidence>
<dbReference type="STRING" id="123320.SAMN06309945_1901"/>
<dbReference type="AlphaFoldDB" id="A0A1T5K4K6"/>
<reference evidence="2 3" key="1">
    <citation type="submission" date="2017-02" db="EMBL/GenBank/DDBJ databases">
        <authorList>
            <person name="Peterson S.W."/>
        </authorList>
    </citation>
    <scope>NUCLEOTIDE SEQUENCE [LARGE SCALE GENOMIC DNA]</scope>
    <source>
        <strain evidence="2 3">VKM Ac-2059</strain>
    </source>
</reference>
<name>A0A1T5K4K6_9MICO</name>
<organism evidence="2 3">
    <name type="scientific">Okibacterium fritillariae</name>
    <dbReference type="NCBI Taxonomy" id="123320"/>
    <lineage>
        <taxon>Bacteria</taxon>
        <taxon>Bacillati</taxon>
        <taxon>Actinomycetota</taxon>
        <taxon>Actinomycetes</taxon>
        <taxon>Micrococcales</taxon>
        <taxon>Microbacteriaceae</taxon>
        <taxon>Okibacterium</taxon>
    </lineage>
</organism>
<proteinExistence type="predicted"/>
<dbReference type="Proteomes" id="UP000190857">
    <property type="component" value="Unassembled WGS sequence"/>
</dbReference>
<feature type="compositionally biased region" description="Basic and acidic residues" evidence="1">
    <location>
        <begin position="182"/>
        <end position="193"/>
    </location>
</feature>
<accession>A0A1T5K4K6</accession>
<evidence type="ECO:0000313" key="3">
    <source>
        <dbReference type="Proteomes" id="UP000190857"/>
    </source>
</evidence>
<sequence>MHVQLKLILDCDPDAAWRAIKSPTVLTELYGPLLQPESQEGAFPTIWGPGSHAVTLKALGLVPVGGQDIRLDFQEKRPDGVRIMHDSGAPLSGPLTLLTRWDHRMAIAPAPGDPTKTLYRDRLEISGAVAPALWYPLWSLWQWRGARMVQMAPTWAFDPDRQNEDDPDANTGDAASDAPAGDDTRFGGDGSKL</sequence>
<dbReference type="EMBL" id="FUZP01000002">
    <property type="protein sequence ID" value="SKC58626.1"/>
    <property type="molecule type" value="Genomic_DNA"/>
</dbReference>
<evidence type="ECO:0000256" key="1">
    <source>
        <dbReference type="SAM" id="MobiDB-lite"/>
    </source>
</evidence>
<dbReference type="RefSeq" id="WP_079728014.1">
    <property type="nucleotide sequence ID" value="NZ_FUZP01000002.1"/>
</dbReference>